<feature type="transmembrane region" description="Helical" evidence="1">
    <location>
        <begin position="25"/>
        <end position="46"/>
    </location>
</feature>
<accession>E1QZ09</accession>
<dbReference type="SUPFAM" id="SSF52266">
    <property type="entry name" value="SGNH hydrolase"/>
    <property type="match status" value="1"/>
</dbReference>
<dbReference type="GeneID" id="78511946"/>
<dbReference type="Proteomes" id="UP000000333">
    <property type="component" value="Chromosome"/>
</dbReference>
<gene>
    <name evidence="2" type="ordered locus">Olsu_0508</name>
</gene>
<dbReference type="eggNOG" id="ENOG5030JDW">
    <property type="taxonomic scope" value="Bacteria"/>
</dbReference>
<organism evidence="2 3">
    <name type="scientific">Olsenella uli (strain ATCC 49627 / DSM 7084 / CCUG 31166 / CIP 109912 / JCM 12494 / LMG 11480 / NCIMB 702895 / VPI D76D-27C)</name>
    <name type="common">Lactobacillus uli</name>
    <dbReference type="NCBI Taxonomy" id="633147"/>
    <lineage>
        <taxon>Bacteria</taxon>
        <taxon>Bacillati</taxon>
        <taxon>Actinomycetota</taxon>
        <taxon>Coriobacteriia</taxon>
        <taxon>Coriobacteriales</taxon>
        <taxon>Atopobiaceae</taxon>
        <taxon>Olsenella</taxon>
    </lineage>
</organism>
<dbReference type="HOGENOM" id="CLU_049292_0_0_11"/>
<keyword evidence="3" id="KW-1185">Reference proteome</keyword>
<dbReference type="AlphaFoldDB" id="E1QZ09"/>
<reference evidence="2 3" key="1">
    <citation type="journal article" date="2010" name="Stand. Genomic Sci.">
        <title>Complete genome sequence of Olsenella uli type strain (VPI D76D-27C).</title>
        <authorList>
            <person name="Goker M."/>
            <person name="Held B."/>
            <person name="Lucas S."/>
            <person name="Nolan M."/>
            <person name="Yasawong M."/>
            <person name="Glavina Del Rio T."/>
            <person name="Tice H."/>
            <person name="Cheng J.F."/>
            <person name="Bruce D."/>
            <person name="Detter J.C."/>
            <person name="Tapia R."/>
            <person name="Han C."/>
            <person name="Goodwin L."/>
            <person name="Pitluck S."/>
            <person name="Liolios K."/>
            <person name="Ivanova N."/>
            <person name="Mavromatis K."/>
            <person name="Mikhailova N."/>
            <person name="Pati A."/>
            <person name="Chen A."/>
            <person name="Palaniappan K."/>
            <person name="Land M."/>
            <person name="Hauser L."/>
            <person name="Chang Y.J."/>
            <person name="Jeffries C.D."/>
            <person name="Rohde M."/>
            <person name="Sikorski J."/>
            <person name="Pukall R."/>
            <person name="Woyke T."/>
            <person name="Bristow J."/>
            <person name="Eisen J.A."/>
            <person name="Markowitz V."/>
            <person name="Hugenholtz P."/>
            <person name="Kyrpides N.C."/>
            <person name="Klenk H.P."/>
            <person name="Lapidus A."/>
        </authorList>
    </citation>
    <scope>NUCLEOTIDE SEQUENCE [LARGE SCALE GENOMIC DNA]</scope>
    <source>
        <strain evidence="3">ATCC 49627 / DSM 7084 / CIP 109912 / JCM 12494 / NCIMB 702895 / VPI D76D-27C</strain>
    </source>
</reference>
<proteinExistence type="predicted"/>
<dbReference type="STRING" id="633147.Olsu_0508"/>
<name>E1QZ09_OLSUV</name>
<evidence type="ECO:0000313" key="2">
    <source>
        <dbReference type="EMBL" id="ADK67623.1"/>
    </source>
</evidence>
<dbReference type="RefSeq" id="WP_013251375.1">
    <property type="nucleotide sequence ID" value="NC_014363.1"/>
</dbReference>
<dbReference type="InterPro" id="IPR036514">
    <property type="entry name" value="SGNH_hydro_sf"/>
</dbReference>
<dbReference type="OrthoDB" id="3193047at2"/>
<evidence type="ECO:0000313" key="3">
    <source>
        <dbReference type="Proteomes" id="UP000000333"/>
    </source>
</evidence>
<dbReference type="Gene3D" id="3.40.50.1110">
    <property type="entry name" value="SGNH hydrolase"/>
    <property type="match status" value="1"/>
</dbReference>
<keyword evidence="1" id="KW-1133">Transmembrane helix</keyword>
<keyword evidence="1" id="KW-0812">Transmembrane</keyword>
<keyword evidence="1" id="KW-0472">Membrane</keyword>
<sequence length="383" mass="41477">MRITRAKARVVGGSGRRGGLTPARLLGVMAWCALLVLVDVAATLALGQYGSLSAVAVDDFGSAPSVGTAFVGSSFAERAFDPMSFDDARQEEDATAAQDSYNLSTPGQTMGATGDAVSYAIQRGARRVVLGLGVETMCCYADARSDVPYYLARYEREPLTLVGRLASVALDPDVVGSKDSLNVLFPWIFTTIKHVPSVGQNLRSRLSGEARSAAAEKVVRDWRYAGRGYGNFTMQLDLSNPRTSVNTYGEPRQDPRCLEALARIADECRSAGVQLVVVSTPHPAYDTVAFGDAYPEIMGAVQRVAQEHGATYLDFNMARDGVLDLSPEDYGDFEHLGPEGARRFSRLLAQMLSRIDEGADASSDFYGYDDWSQWLAGHQGWRV</sequence>
<evidence type="ECO:0000256" key="1">
    <source>
        <dbReference type="SAM" id="Phobius"/>
    </source>
</evidence>
<dbReference type="EMBL" id="CP002106">
    <property type="protein sequence ID" value="ADK67623.1"/>
    <property type="molecule type" value="Genomic_DNA"/>
</dbReference>
<dbReference type="KEGG" id="ols:Olsu_0508"/>
<protein>
    <submittedName>
        <fullName evidence="2">Uncharacterized protein</fullName>
    </submittedName>
</protein>